<comment type="caution">
    <text evidence="2">The sequence shown here is derived from an EMBL/GenBank/DDBJ whole genome shotgun (WGS) entry which is preliminary data.</text>
</comment>
<feature type="signal peptide" evidence="1">
    <location>
        <begin position="1"/>
        <end position="21"/>
    </location>
</feature>
<evidence type="ECO:0000313" key="2">
    <source>
        <dbReference type="EMBL" id="KAH7021439.1"/>
    </source>
</evidence>
<sequence length="161" mass="17325">MQLKATLATTLVSLWALGVAAAPRPDPNPAPKKHGGSVAEDYDDFDDSGIVTALFKDANDQESRAEFKIGRWAFSGFAPYPIHVITQEGHKAVCTYTGQTTGSFKIMGNGLPLLLLLASLSLFSSLGNTPRRPRPEKIAPVRIAKQTGNNIFVPAPVRFCS</sequence>
<dbReference type="OrthoDB" id="10443092at2759"/>
<proteinExistence type="predicted"/>
<keyword evidence="3" id="KW-1185">Reference proteome</keyword>
<dbReference type="EMBL" id="JAGTJQ010000010">
    <property type="protein sequence ID" value="KAH7021439.1"/>
    <property type="molecule type" value="Genomic_DNA"/>
</dbReference>
<dbReference type="GeneID" id="70191026"/>
<evidence type="ECO:0000256" key="1">
    <source>
        <dbReference type="SAM" id="SignalP"/>
    </source>
</evidence>
<protein>
    <submittedName>
        <fullName evidence="2">Uncharacterized protein</fullName>
    </submittedName>
</protein>
<organism evidence="2 3">
    <name type="scientific">Microdochium trichocladiopsis</name>
    <dbReference type="NCBI Taxonomy" id="1682393"/>
    <lineage>
        <taxon>Eukaryota</taxon>
        <taxon>Fungi</taxon>
        <taxon>Dikarya</taxon>
        <taxon>Ascomycota</taxon>
        <taxon>Pezizomycotina</taxon>
        <taxon>Sordariomycetes</taxon>
        <taxon>Xylariomycetidae</taxon>
        <taxon>Xylariales</taxon>
        <taxon>Microdochiaceae</taxon>
        <taxon>Microdochium</taxon>
    </lineage>
</organism>
<dbReference type="RefSeq" id="XP_046007640.1">
    <property type="nucleotide sequence ID" value="XM_046161480.1"/>
</dbReference>
<gene>
    <name evidence="2" type="ORF">B0I36DRAFT_393846</name>
</gene>
<reference evidence="2" key="1">
    <citation type="journal article" date="2021" name="Nat. Commun.">
        <title>Genetic determinants of endophytism in the Arabidopsis root mycobiome.</title>
        <authorList>
            <person name="Mesny F."/>
            <person name="Miyauchi S."/>
            <person name="Thiergart T."/>
            <person name="Pickel B."/>
            <person name="Atanasova L."/>
            <person name="Karlsson M."/>
            <person name="Huettel B."/>
            <person name="Barry K.W."/>
            <person name="Haridas S."/>
            <person name="Chen C."/>
            <person name="Bauer D."/>
            <person name="Andreopoulos W."/>
            <person name="Pangilinan J."/>
            <person name="LaButti K."/>
            <person name="Riley R."/>
            <person name="Lipzen A."/>
            <person name="Clum A."/>
            <person name="Drula E."/>
            <person name="Henrissat B."/>
            <person name="Kohler A."/>
            <person name="Grigoriev I.V."/>
            <person name="Martin F.M."/>
            <person name="Hacquard S."/>
        </authorList>
    </citation>
    <scope>NUCLEOTIDE SEQUENCE</scope>
    <source>
        <strain evidence="2">MPI-CAGE-CH-0230</strain>
    </source>
</reference>
<keyword evidence="1" id="KW-0732">Signal</keyword>
<dbReference type="Proteomes" id="UP000756346">
    <property type="component" value="Unassembled WGS sequence"/>
</dbReference>
<dbReference type="AlphaFoldDB" id="A0A9P8XWI1"/>
<feature type="chain" id="PRO_5040167950" evidence="1">
    <location>
        <begin position="22"/>
        <end position="161"/>
    </location>
</feature>
<accession>A0A9P8XWI1</accession>
<name>A0A9P8XWI1_9PEZI</name>
<evidence type="ECO:0000313" key="3">
    <source>
        <dbReference type="Proteomes" id="UP000756346"/>
    </source>
</evidence>